<evidence type="ECO:0000313" key="6">
    <source>
        <dbReference type="EMBL" id="EGT38941.1"/>
    </source>
</evidence>
<evidence type="ECO:0000256" key="2">
    <source>
        <dbReference type="ARBA" id="ARBA00022692"/>
    </source>
</evidence>
<dbReference type="InterPro" id="IPR036259">
    <property type="entry name" value="MFS_trans_sf"/>
</dbReference>
<dbReference type="EMBL" id="GL379804">
    <property type="protein sequence ID" value="EGT38941.1"/>
    <property type="molecule type" value="Genomic_DNA"/>
</dbReference>
<keyword evidence="2 5" id="KW-0812">Transmembrane</keyword>
<dbReference type="PANTHER" id="PTHR10924:SF8">
    <property type="entry name" value="MFS DOMAIN-CONTAINING PROTEIN-RELATED"/>
    <property type="match status" value="1"/>
</dbReference>
<evidence type="ECO:0000256" key="5">
    <source>
        <dbReference type="SAM" id="Phobius"/>
    </source>
</evidence>
<dbReference type="Pfam" id="PF07690">
    <property type="entry name" value="MFS_1"/>
    <property type="match status" value="1"/>
</dbReference>
<keyword evidence="7" id="KW-1185">Reference proteome</keyword>
<feature type="transmembrane region" description="Helical" evidence="5">
    <location>
        <begin position="99"/>
        <end position="116"/>
    </location>
</feature>
<feature type="transmembrane region" description="Helical" evidence="5">
    <location>
        <begin position="255"/>
        <end position="276"/>
    </location>
</feature>
<dbReference type="AlphaFoldDB" id="G0MPC4"/>
<evidence type="ECO:0000313" key="7">
    <source>
        <dbReference type="Proteomes" id="UP000008068"/>
    </source>
</evidence>
<dbReference type="InParanoid" id="G0MPC4"/>
<feature type="transmembrane region" description="Helical" evidence="5">
    <location>
        <begin position="344"/>
        <end position="365"/>
    </location>
</feature>
<feature type="transmembrane region" description="Helical" evidence="5">
    <location>
        <begin position="165"/>
        <end position="185"/>
    </location>
</feature>
<evidence type="ECO:0000256" key="4">
    <source>
        <dbReference type="ARBA" id="ARBA00023136"/>
    </source>
</evidence>
<dbReference type="OrthoDB" id="422206at2759"/>
<keyword evidence="3 5" id="KW-1133">Transmembrane helix</keyword>
<evidence type="ECO:0008006" key="8">
    <source>
        <dbReference type="Google" id="ProtNLM"/>
    </source>
</evidence>
<feature type="transmembrane region" description="Helical" evidence="5">
    <location>
        <begin position="18"/>
        <end position="38"/>
    </location>
</feature>
<dbReference type="HOGENOM" id="CLU_023132_3_2_1"/>
<name>G0MPC4_CAEBE</name>
<feature type="transmembrane region" description="Helical" evidence="5">
    <location>
        <begin position="318"/>
        <end position="338"/>
    </location>
</feature>
<feature type="transmembrane region" description="Helical" evidence="5">
    <location>
        <begin position="67"/>
        <end position="87"/>
    </location>
</feature>
<dbReference type="InterPro" id="IPR049680">
    <property type="entry name" value="FLVCR1-2_SLC49-like"/>
</dbReference>
<reference evidence="7" key="1">
    <citation type="submission" date="2011-07" db="EMBL/GenBank/DDBJ databases">
        <authorList>
            <consortium name="Caenorhabditis brenneri Sequencing and Analysis Consortium"/>
            <person name="Wilson R.K."/>
        </authorList>
    </citation>
    <scope>NUCLEOTIDE SEQUENCE [LARGE SCALE GENOMIC DNA]</scope>
    <source>
        <strain evidence="7">PB2801</strain>
    </source>
</reference>
<dbReference type="InterPro" id="IPR011701">
    <property type="entry name" value="MFS"/>
</dbReference>
<organism evidence="7">
    <name type="scientific">Caenorhabditis brenneri</name>
    <name type="common">Nematode worm</name>
    <dbReference type="NCBI Taxonomy" id="135651"/>
    <lineage>
        <taxon>Eukaryota</taxon>
        <taxon>Metazoa</taxon>
        <taxon>Ecdysozoa</taxon>
        <taxon>Nematoda</taxon>
        <taxon>Chromadorea</taxon>
        <taxon>Rhabditida</taxon>
        <taxon>Rhabditina</taxon>
        <taxon>Rhabditomorpha</taxon>
        <taxon>Rhabditoidea</taxon>
        <taxon>Rhabditidae</taxon>
        <taxon>Peloderinae</taxon>
        <taxon>Caenorhabditis</taxon>
    </lineage>
</organism>
<dbReference type="Gene3D" id="1.20.1250.20">
    <property type="entry name" value="MFS general substrate transporter like domains"/>
    <property type="match status" value="2"/>
</dbReference>
<dbReference type="GO" id="GO:0016020">
    <property type="term" value="C:membrane"/>
    <property type="evidence" value="ECO:0007669"/>
    <property type="project" value="UniProtKB-SubCell"/>
</dbReference>
<gene>
    <name evidence="6" type="ORF">CAEBREN_25175</name>
</gene>
<dbReference type="GO" id="GO:0022857">
    <property type="term" value="F:transmembrane transporter activity"/>
    <property type="evidence" value="ECO:0007669"/>
    <property type="project" value="InterPro"/>
</dbReference>
<feature type="transmembrane region" description="Helical" evidence="5">
    <location>
        <begin position="386"/>
        <end position="406"/>
    </location>
</feature>
<keyword evidence="4 5" id="KW-0472">Membrane</keyword>
<dbReference type="eggNOG" id="KOG2563">
    <property type="taxonomic scope" value="Eukaryota"/>
</dbReference>
<protein>
    <recommendedName>
        <fullName evidence="8">Major facilitator superfamily (MFS) profile domain-containing protein</fullName>
    </recommendedName>
</protein>
<dbReference type="Proteomes" id="UP000008068">
    <property type="component" value="Unassembled WGS sequence"/>
</dbReference>
<evidence type="ECO:0000256" key="3">
    <source>
        <dbReference type="ARBA" id="ARBA00022989"/>
    </source>
</evidence>
<sequence>MEKYDTVENEYRVYKERWFILLATVTLIFTNIMQWVSFSAQIDQTNMFFCGPEGFHDCSAAFLSNQIYQIVAVIVSIIGMYFATVFGTLPTILYFKLRLASVFNILGATIRLLSSLPTLQNFFWRQFLMILGTSVAAAAQMYFVVFSKIAESWFFPKHRASANVACSNSLELGVVLGTILPSIIIPSVVSKDLIHSWTFFFMNSIVAVSCLIPLFLLFILCRRSIPETPPSASSQHEVNGPVTRGILKCLTDRQFIVQIIVYSINFAIANGIIYTSNAINYRGYNLKGYPIAIATLVCMFSAYFVGIIADRTRKFKTIALINAFVVAVSVLALRLYLIKVYSGWYDSVIVCGLLSIIMSCCAIHTPIGNEMGVETTYPVQESISTGVLNTFGQAWLFTLYFVMYALQDSNWIYRNSGKGGSWELSMDFWAAMSILNFIVACFFLRPRYNRLKMEEDAQRTQEALRESVSTICKY</sequence>
<comment type="subcellular location">
    <subcellularLocation>
        <location evidence="1">Membrane</location>
        <topology evidence="1">Multi-pass membrane protein</topology>
    </subcellularLocation>
</comment>
<dbReference type="PANTHER" id="PTHR10924">
    <property type="entry name" value="MAJOR FACILITATOR SUPERFAMILY PROTEIN-RELATED"/>
    <property type="match status" value="1"/>
</dbReference>
<dbReference type="STRING" id="135651.G0MPC4"/>
<accession>G0MPC4</accession>
<feature type="transmembrane region" description="Helical" evidence="5">
    <location>
        <begin position="122"/>
        <end position="145"/>
    </location>
</feature>
<evidence type="ECO:0000256" key="1">
    <source>
        <dbReference type="ARBA" id="ARBA00004141"/>
    </source>
</evidence>
<feature type="transmembrane region" description="Helical" evidence="5">
    <location>
        <begin position="197"/>
        <end position="221"/>
    </location>
</feature>
<feature type="transmembrane region" description="Helical" evidence="5">
    <location>
        <begin position="288"/>
        <end position="306"/>
    </location>
</feature>
<feature type="transmembrane region" description="Helical" evidence="5">
    <location>
        <begin position="426"/>
        <end position="444"/>
    </location>
</feature>
<proteinExistence type="predicted"/>
<dbReference type="SUPFAM" id="SSF103473">
    <property type="entry name" value="MFS general substrate transporter"/>
    <property type="match status" value="1"/>
</dbReference>